<evidence type="ECO:0000256" key="1">
    <source>
        <dbReference type="ARBA" id="ARBA00005947"/>
    </source>
</evidence>
<evidence type="ECO:0000313" key="5">
    <source>
        <dbReference type="Proteomes" id="UP000268033"/>
    </source>
</evidence>
<dbReference type="GO" id="GO:0004407">
    <property type="term" value="F:histone deacetylase activity"/>
    <property type="evidence" value="ECO:0007669"/>
    <property type="project" value="InterPro"/>
</dbReference>
<proteinExistence type="inferred from homology"/>
<dbReference type="STRING" id="584787.GCA_001247655_00425"/>
<sequence length="299" mass="32869">MLPLVYHTSYSFPLPANHRFPVGKYAALRSWLDQDLAGHPHRYFSAEPDPNYPRRWHEPAYVEGFLSQSLPTMMARRIGFPMSERLIERTLAANSGTLLTAELALQHGLALHLSGGYHHAHYAQGGGYCIFNDLAMAAQTLVAQGKVRRVLVFDCDVHQGDGTATMLAGHPDCISVSVHAERNYPARKPDSDLDVALPAGIADQAYLAAVEEALTLVLRLYQPDLVLYDAGVDIHADDELGYFNVSSQGLYQRDWLVLSRCLAAEIPVAAVIGGGYQRDLQKVVALHRLLFKAAADIAP</sequence>
<dbReference type="GO" id="GO:0040029">
    <property type="term" value="P:epigenetic regulation of gene expression"/>
    <property type="evidence" value="ECO:0007669"/>
    <property type="project" value="TreeGrafter"/>
</dbReference>
<keyword evidence="2" id="KW-0378">Hydrolase</keyword>
<dbReference type="InterPro" id="IPR023696">
    <property type="entry name" value="Ureohydrolase_dom_sf"/>
</dbReference>
<comment type="caution">
    <text evidence="4">The sequence shown here is derived from an EMBL/GenBank/DDBJ whole genome shotgun (WGS) entry which is preliminary data.</text>
</comment>
<dbReference type="Proteomes" id="UP000268033">
    <property type="component" value="Unassembled WGS sequence"/>
</dbReference>
<dbReference type="PANTHER" id="PTHR10625">
    <property type="entry name" value="HISTONE DEACETYLASE HDAC1-RELATED"/>
    <property type="match status" value="1"/>
</dbReference>
<gene>
    <name evidence="4" type="ORF">EDC28_102557</name>
</gene>
<dbReference type="PANTHER" id="PTHR10625:SF19">
    <property type="entry name" value="HISTONE DEACETYLASE 12"/>
    <property type="match status" value="1"/>
</dbReference>
<accession>A0A3N1PDX1</accession>
<keyword evidence="5" id="KW-1185">Reference proteome</keyword>
<evidence type="ECO:0000259" key="3">
    <source>
        <dbReference type="Pfam" id="PF00850"/>
    </source>
</evidence>
<dbReference type="CDD" id="cd09993">
    <property type="entry name" value="HDAC_classIV"/>
    <property type="match status" value="1"/>
</dbReference>
<dbReference type="InterPro" id="IPR044150">
    <property type="entry name" value="HDAC_classIV"/>
</dbReference>
<dbReference type="InterPro" id="IPR023801">
    <property type="entry name" value="His_deacetylse_dom"/>
</dbReference>
<dbReference type="PRINTS" id="PR01270">
    <property type="entry name" value="HDASUPER"/>
</dbReference>
<dbReference type="SUPFAM" id="SSF52768">
    <property type="entry name" value="Arginase/deacetylase"/>
    <property type="match status" value="1"/>
</dbReference>
<evidence type="ECO:0000256" key="2">
    <source>
        <dbReference type="ARBA" id="ARBA00022801"/>
    </source>
</evidence>
<dbReference type="Pfam" id="PF00850">
    <property type="entry name" value="Hist_deacetyl"/>
    <property type="match status" value="1"/>
</dbReference>
<dbReference type="Gene3D" id="3.40.800.20">
    <property type="entry name" value="Histone deacetylase domain"/>
    <property type="match status" value="1"/>
</dbReference>
<name>A0A3N1PDX1_9GAMM</name>
<feature type="domain" description="Histone deacetylase" evidence="3">
    <location>
        <begin position="54"/>
        <end position="279"/>
    </location>
</feature>
<organism evidence="4 5">
    <name type="scientific">Gallaecimonas pentaromativorans</name>
    <dbReference type="NCBI Taxonomy" id="584787"/>
    <lineage>
        <taxon>Bacteria</taxon>
        <taxon>Pseudomonadati</taxon>
        <taxon>Pseudomonadota</taxon>
        <taxon>Gammaproteobacteria</taxon>
        <taxon>Enterobacterales</taxon>
        <taxon>Gallaecimonadaceae</taxon>
        <taxon>Gallaecimonas</taxon>
    </lineage>
</organism>
<dbReference type="InterPro" id="IPR037138">
    <property type="entry name" value="His_deacetylse_dom_sf"/>
</dbReference>
<dbReference type="RefSeq" id="WP_123420923.1">
    <property type="nucleotide sequence ID" value="NZ_RJUL01000002.1"/>
</dbReference>
<protein>
    <submittedName>
        <fullName evidence="4">Acetoin utilization deacetylase AcuC-like enzyme</fullName>
    </submittedName>
</protein>
<dbReference type="InterPro" id="IPR000286">
    <property type="entry name" value="HDACs"/>
</dbReference>
<reference evidence="4 5" key="1">
    <citation type="submission" date="2018-11" db="EMBL/GenBank/DDBJ databases">
        <title>Genomic Encyclopedia of Type Strains, Phase IV (KMG-IV): sequencing the most valuable type-strain genomes for metagenomic binning, comparative biology and taxonomic classification.</title>
        <authorList>
            <person name="Goeker M."/>
        </authorList>
    </citation>
    <scope>NUCLEOTIDE SEQUENCE [LARGE SCALE GENOMIC DNA]</scope>
    <source>
        <strain evidence="4 5">DSM 21945</strain>
    </source>
</reference>
<dbReference type="EMBL" id="RJUL01000002">
    <property type="protein sequence ID" value="ROQ30164.1"/>
    <property type="molecule type" value="Genomic_DNA"/>
</dbReference>
<comment type="similarity">
    <text evidence="1">Belongs to the histone deacetylase family.</text>
</comment>
<evidence type="ECO:0000313" key="4">
    <source>
        <dbReference type="EMBL" id="ROQ30164.1"/>
    </source>
</evidence>
<dbReference type="GO" id="GO:0016787">
    <property type="term" value="F:hydrolase activity"/>
    <property type="evidence" value="ECO:0007669"/>
    <property type="project" value="UniProtKB-KW"/>
</dbReference>
<dbReference type="AlphaFoldDB" id="A0A3N1PDX1"/>